<dbReference type="PATRIC" id="fig|151081.8.peg.2682"/>
<feature type="domain" description="Mce/MlaD" evidence="9">
    <location>
        <begin position="283"/>
        <end position="388"/>
    </location>
</feature>
<dbReference type="PANTHER" id="PTHR30462">
    <property type="entry name" value="INTERMEMBRANE TRANSPORT PROTEIN PQIB-RELATED"/>
    <property type="match status" value="1"/>
</dbReference>
<evidence type="ECO:0000256" key="1">
    <source>
        <dbReference type="ARBA" id="ARBA00004533"/>
    </source>
</evidence>
<dbReference type="GO" id="GO:0005886">
    <property type="term" value="C:plasma membrane"/>
    <property type="evidence" value="ECO:0007669"/>
    <property type="project" value="UniProtKB-SubCell"/>
</dbReference>
<dbReference type="RefSeq" id="WP_022945195.1">
    <property type="nucleotide sequence ID" value="NZ_JXXY01000015.1"/>
</dbReference>
<dbReference type="NCBIfam" id="NF008070">
    <property type="entry name" value="PRK10807.1"/>
    <property type="match status" value="1"/>
</dbReference>
<feature type="domain" description="Mce/MlaD" evidence="9">
    <location>
        <begin position="38"/>
        <end position="130"/>
    </location>
</feature>
<dbReference type="PANTHER" id="PTHR30462:SF2">
    <property type="entry name" value="INTERMEMBRANE TRANSPORT PROTEIN PQIB"/>
    <property type="match status" value="1"/>
</dbReference>
<comment type="caution">
    <text evidence="10">The sequence shown here is derived from an EMBL/GenBank/DDBJ whole genome shotgun (WGS) entry which is preliminary data.</text>
</comment>
<keyword evidence="3" id="KW-0997">Cell inner membrane</keyword>
<evidence type="ECO:0000256" key="4">
    <source>
        <dbReference type="ARBA" id="ARBA00022692"/>
    </source>
</evidence>
<evidence type="ECO:0000256" key="3">
    <source>
        <dbReference type="ARBA" id="ARBA00022519"/>
    </source>
</evidence>
<evidence type="ECO:0000313" key="10">
    <source>
        <dbReference type="EMBL" id="KJZ00568.1"/>
    </source>
</evidence>
<comment type="subcellular location">
    <subcellularLocation>
        <location evidence="1">Cell inner membrane</location>
    </subcellularLocation>
</comment>
<keyword evidence="6 8" id="KW-0472">Membrane</keyword>
<accession>A0A0F4PYT9</accession>
<dbReference type="InterPro" id="IPR003399">
    <property type="entry name" value="Mce/MlaD"/>
</dbReference>
<organism evidence="10 11">
    <name type="scientific">Pseudoalteromonas ruthenica</name>
    <dbReference type="NCBI Taxonomy" id="151081"/>
    <lineage>
        <taxon>Bacteria</taxon>
        <taxon>Pseudomonadati</taxon>
        <taxon>Pseudomonadota</taxon>
        <taxon>Gammaproteobacteria</taxon>
        <taxon>Alteromonadales</taxon>
        <taxon>Pseudoalteromonadaceae</taxon>
        <taxon>Pseudoalteromonas</taxon>
    </lineage>
</organism>
<name>A0A0F4PYT9_9GAMM</name>
<feature type="region of interest" description="Disordered" evidence="7">
    <location>
        <begin position="533"/>
        <end position="552"/>
    </location>
</feature>
<evidence type="ECO:0000313" key="11">
    <source>
        <dbReference type="Proteomes" id="UP000033664"/>
    </source>
</evidence>
<feature type="compositionally biased region" description="Basic and acidic residues" evidence="7">
    <location>
        <begin position="538"/>
        <end position="552"/>
    </location>
</feature>
<dbReference type="OrthoDB" id="9806984at2"/>
<keyword evidence="4 8" id="KW-0812">Transmembrane</keyword>
<keyword evidence="5 8" id="KW-1133">Transmembrane helix</keyword>
<keyword evidence="11" id="KW-1185">Reference proteome</keyword>
<proteinExistence type="predicted"/>
<keyword evidence="2" id="KW-1003">Cell membrane</keyword>
<dbReference type="Proteomes" id="UP000033664">
    <property type="component" value="Unassembled WGS sequence"/>
</dbReference>
<evidence type="ECO:0000256" key="5">
    <source>
        <dbReference type="ARBA" id="ARBA00022989"/>
    </source>
</evidence>
<reference evidence="10 11" key="1">
    <citation type="journal article" date="2015" name="BMC Genomics">
        <title>Genome mining reveals unlocked bioactive potential of marine Gram-negative bacteria.</title>
        <authorList>
            <person name="Machado H."/>
            <person name="Sonnenschein E.C."/>
            <person name="Melchiorsen J."/>
            <person name="Gram L."/>
        </authorList>
    </citation>
    <scope>NUCLEOTIDE SEQUENCE [LARGE SCALE GENOMIC DNA]</scope>
    <source>
        <strain evidence="10 11">S3137</strain>
    </source>
</reference>
<dbReference type="Pfam" id="PF02470">
    <property type="entry name" value="MlaD"/>
    <property type="match status" value="2"/>
</dbReference>
<protein>
    <submittedName>
        <fullName evidence="10">Mammalian cell entry protein</fullName>
    </submittedName>
</protein>
<feature type="transmembrane region" description="Helical" evidence="8">
    <location>
        <begin position="12"/>
        <end position="32"/>
    </location>
</feature>
<evidence type="ECO:0000256" key="7">
    <source>
        <dbReference type="SAM" id="MobiDB-lite"/>
    </source>
</evidence>
<dbReference type="InterPro" id="IPR051800">
    <property type="entry name" value="PqiA-PqiB_transport"/>
</dbReference>
<gene>
    <name evidence="10" type="ORF">TW72_07780</name>
</gene>
<sequence>MSNTARIKTAPKLSPIWLIPIIALFVGAWMLLQHQLSQGQTIYIKMPHAEGIVAGKTEIKVRSVKIGTVDAIRLASSRDHVIARAQVDNHYDNLLTEDAKIWVVKPRVDESGVTGFSTLFSGVYLEFAPGESKQLTERFELQEEPALIANDVKGGRYKLISRDAEVLEVGTGVYFKGYKIGQIETANFDWQQQVMRYGLFINAPYENLVTLNTVFWVNSGLEFDLSADGINVKTGSIAKMLKGGISLATPEGDPPGAVAKQDHTFSLSDSYKAALEQRFYDYQHYLIEFEQSIRGLREGAPVEYRGMRIGTVEQVPAEVMIDGRPAHFSNTSNAVPVLIRIEYGRLYRDSTQAREFWQSHVDELLQQGLKASLKPGNLLTGAVYVDFDIYPDSELVGLTQRGDYTVFPSTSSGITVLANQVNDVLNKVKGLRIEESLAQFESTMARYETLAVDMRQFMSDPSMKALPKEFTQDMADISQSMRQFEQSMEQFEVTMASFQNGSKMYQQMQSSLEQMQRLMDELQPLSKGLKEQPNMLIFDKELPADPLPRSDN</sequence>
<dbReference type="AlphaFoldDB" id="A0A0F4PYT9"/>
<evidence type="ECO:0000256" key="8">
    <source>
        <dbReference type="SAM" id="Phobius"/>
    </source>
</evidence>
<dbReference type="eggNOG" id="COG1463">
    <property type="taxonomic scope" value="Bacteria"/>
</dbReference>
<evidence type="ECO:0000256" key="2">
    <source>
        <dbReference type="ARBA" id="ARBA00022475"/>
    </source>
</evidence>
<dbReference type="EMBL" id="JXXZ01000006">
    <property type="protein sequence ID" value="KJZ00568.1"/>
    <property type="molecule type" value="Genomic_DNA"/>
</dbReference>
<evidence type="ECO:0000256" key="6">
    <source>
        <dbReference type="ARBA" id="ARBA00023136"/>
    </source>
</evidence>
<dbReference type="eggNOG" id="COG3008">
    <property type="taxonomic scope" value="Bacteria"/>
</dbReference>
<dbReference type="GeneID" id="58228386"/>
<evidence type="ECO:0000259" key="9">
    <source>
        <dbReference type="Pfam" id="PF02470"/>
    </source>
</evidence>